<dbReference type="SUPFAM" id="SSF53067">
    <property type="entry name" value="Actin-like ATPase domain"/>
    <property type="match status" value="2"/>
</dbReference>
<comment type="similarity">
    <text evidence="1">Belongs to the KAE1 / TsaD family. TsaB subfamily.</text>
</comment>
<gene>
    <name evidence="5" type="primary">tsaB</name>
    <name evidence="5" type="ORF">ACFSJ3_18980</name>
</gene>
<evidence type="ECO:0000256" key="3">
    <source>
        <dbReference type="ARBA" id="ARBA00032446"/>
    </source>
</evidence>
<keyword evidence="6" id="KW-1185">Reference proteome</keyword>
<dbReference type="RefSeq" id="WP_345342375.1">
    <property type="nucleotide sequence ID" value="NZ_BAABLI010000034.1"/>
</dbReference>
<dbReference type="NCBIfam" id="TIGR03725">
    <property type="entry name" value="T6A_YeaZ"/>
    <property type="match status" value="1"/>
</dbReference>
<dbReference type="Proteomes" id="UP001597380">
    <property type="component" value="Unassembled WGS sequence"/>
</dbReference>
<proteinExistence type="inferred from homology"/>
<dbReference type="Pfam" id="PF00814">
    <property type="entry name" value="TsaD"/>
    <property type="match status" value="1"/>
</dbReference>
<feature type="domain" description="Gcp-like" evidence="4">
    <location>
        <begin position="33"/>
        <end position="200"/>
    </location>
</feature>
<name>A0ABW4XU81_9GAMM</name>
<dbReference type="InterPro" id="IPR022496">
    <property type="entry name" value="T6A_TsaB"/>
</dbReference>
<reference evidence="6" key="1">
    <citation type="journal article" date="2019" name="Int. J. Syst. Evol. Microbiol.">
        <title>The Global Catalogue of Microorganisms (GCM) 10K type strain sequencing project: providing services to taxonomists for standard genome sequencing and annotation.</title>
        <authorList>
            <consortium name="The Broad Institute Genomics Platform"/>
            <consortium name="The Broad Institute Genome Sequencing Center for Infectious Disease"/>
            <person name="Wu L."/>
            <person name="Ma J."/>
        </authorList>
    </citation>
    <scope>NUCLEOTIDE SEQUENCE [LARGE SCALE GENOMIC DNA]</scope>
    <source>
        <strain evidence="6">CGMCC 1.10992</strain>
    </source>
</reference>
<protein>
    <recommendedName>
        <fullName evidence="2">tRNA threonylcarbamoyladenosine biosynthesis protein TsaB</fullName>
    </recommendedName>
    <alternativeName>
        <fullName evidence="3">t(6)A37 threonylcarbamoyladenosine biosynthesis protein TsaB</fullName>
    </alternativeName>
</protein>
<dbReference type="EMBL" id="JBHUHT010000031">
    <property type="protein sequence ID" value="MFD2098066.1"/>
    <property type="molecule type" value="Genomic_DNA"/>
</dbReference>
<evidence type="ECO:0000313" key="5">
    <source>
        <dbReference type="EMBL" id="MFD2098066.1"/>
    </source>
</evidence>
<evidence type="ECO:0000313" key="6">
    <source>
        <dbReference type="Proteomes" id="UP001597380"/>
    </source>
</evidence>
<dbReference type="GO" id="GO:0061711">
    <property type="term" value="F:tRNA N(6)-L-threonylcarbamoyladenine synthase activity"/>
    <property type="evidence" value="ECO:0007669"/>
    <property type="project" value="UniProtKB-EC"/>
</dbReference>
<dbReference type="PANTHER" id="PTHR11735">
    <property type="entry name" value="TRNA N6-ADENOSINE THREONYLCARBAMOYLTRANSFERASE"/>
    <property type="match status" value="1"/>
</dbReference>
<dbReference type="CDD" id="cd24032">
    <property type="entry name" value="ASKHA_NBD_TsaB"/>
    <property type="match status" value="1"/>
</dbReference>
<dbReference type="InterPro" id="IPR043129">
    <property type="entry name" value="ATPase_NBD"/>
</dbReference>
<sequence length="233" mass="25094">MSKNRILALDACTEACSAALYDGAELISRYAISPREHSQRLLPMVDELLAEAELKIGDVDAIAFGRGPGSFTGVRICVGFAQGLALGADRPMIGISTLEAMALEASELHQHRQLIAAIDARMAEIYVAAYEVSDGKCQPSWPEQVIKPDVLVEQAEPLAGKWIGVGSGWGTYGDQLKGLASELEITDRVQFPSAASMAKLALPKLLAGEVQDCADVEPIYLRNEVTWKKLPGR</sequence>
<organism evidence="5 6">
    <name type="scientific">Corallincola platygyrae</name>
    <dbReference type="NCBI Taxonomy" id="1193278"/>
    <lineage>
        <taxon>Bacteria</taxon>
        <taxon>Pseudomonadati</taxon>
        <taxon>Pseudomonadota</taxon>
        <taxon>Gammaproteobacteria</taxon>
        <taxon>Alteromonadales</taxon>
        <taxon>Psychromonadaceae</taxon>
        <taxon>Corallincola</taxon>
    </lineage>
</organism>
<keyword evidence="5" id="KW-0808">Transferase</keyword>
<evidence type="ECO:0000256" key="2">
    <source>
        <dbReference type="ARBA" id="ARBA00019012"/>
    </source>
</evidence>
<evidence type="ECO:0000256" key="1">
    <source>
        <dbReference type="ARBA" id="ARBA00010493"/>
    </source>
</evidence>
<evidence type="ECO:0000259" key="4">
    <source>
        <dbReference type="Pfam" id="PF00814"/>
    </source>
</evidence>
<accession>A0ABW4XU81</accession>
<comment type="caution">
    <text evidence="5">The sequence shown here is derived from an EMBL/GenBank/DDBJ whole genome shotgun (WGS) entry which is preliminary data.</text>
</comment>
<dbReference type="Gene3D" id="3.30.420.40">
    <property type="match status" value="2"/>
</dbReference>
<dbReference type="InterPro" id="IPR000905">
    <property type="entry name" value="Gcp-like_dom"/>
</dbReference>
<keyword evidence="5" id="KW-0012">Acyltransferase</keyword>
<dbReference type="PANTHER" id="PTHR11735:SF11">
    <property type="entry name" value="TRNA THREONYLCARBAMOYLADENOSINE BIOSYNTHESIS PROTEIN TSAB"/>
    <property type="match status" value="1"/>
</dbReference>